<dbReference type="RefSeq" id="WP_068851018.1">
    <property type="nucleotide sequence ID" value="NZ_LYDR01000151.1"/>
</dbReference>
<dbReference type="Proteomes" id="UP000094828">
    <property type="component" value="Unassembled WGS sequence"/>
</dbReference>
<organism evidence="1 2">
    <name type="scientific">Planctopirus hydrillae</name>
    <dbReference type="NCBI Taxonomy" id="1841610"/>
    <lineage>
        <taxon>Bacteria</taxon>
        <taxon>Pseudomonadati</taxon>
        <taxon>Planctomycetota</taxon>
        <taxon>Planctomycetia</taxon>
        <taxon>Planctomycetales</taxon>
        <taxon>Planctomycetaceae</taxon>
        <taxon>Planctopirus</taxon>
    </lineage>
</organism>
<dbReference type="SUPFAM" id="SSF56091">
    <property type="entry name" value="DNA ligase/mRNA capping enzyme, catalytic domain"/>
    <property type="match status" value="1"/>
</dbReference>
<proteinExistence type="predicted"/>
<comment type="caution">
    <text evidence="1">The sequence shown here is derived from an EMBL/GenBank/DDBJ whole genome shotgun (WGS) entry which is preliminary data.</text>
</comment>
<dbReference type="AlphaFoldDB" id="A0A1C3E6D7"/>
<protein>
    <submittedName>
        <fullName evidence="1">Uncharacterized protein</fullName>
    </submittedName>
</protein>
<accession>A0A1C3E6D7</accession>
<dbReference type="OrthoDB" id="262835at2"/>
<dbReference type="STRING" id="1841610.A6X21_11025"/>
<name>A0A1C3E6D7_9PLAN</name>
<keyword evidence="2" id="KW-1185">Reference proteome</keyword>
<dbReference type="EMBL" id="LYDR01000151">
    <property type="protein sequence ID" value="ODA28773.1"/>
    <property type="molecule type" value="Genomic_DNA"/>
</dbReference>
<sequence>MPKHPPPPDLTRYPSIEGPGLDVLDQPCIAFHKYDGSNLQFKWTQKDGWCQFGTRKRTFDRENPLFGVAISIFEAKYADQILASLRHYKEYRNIKSLTAFCEFFGEHTFSGLHRDREAKDLKLIDIFVTDEGFVLPRNFVNYFGHLDIAEVVYDGLLTRHFMKDVSIGTYPVKEGVVAKGVTTTKGRKGKMEQDSWMVKIKTESWLAELSRRAGESADLKQELEENLKQQGSLFNTHGAL</sequence>
<gene>
    <name evidence="1" type="ORF">A6X21_11025</name>
</gene>
<evidence type="ECO:0000313" key="1">
    <source>
        <dbReference type="EMBL" id="ODA28773.1"/>
    </source>
</evidence>
<evidence type="ECO:0000313" key="2">
    <source>
        <dbReference type="Proteomes" id="UP000094828"/>
    </source>
</evidence>
<reference evidence="1 2" key="1">
    <citation type="submission" date="2016-05" db="EMBL/GenBank/DDBJ databases">
        <title>Genomic and physiological characterization of Planctopirus sp. isolated from fresh water lake.</title>
        <authorList>
            <person name="Subhash Y."/>
            <person name="Ramana C."/>
        </authorList>
    </citation>
    <scope>NUCLEOTIDE SEQUENCE [LARGE SCALE GENOMIC DNA]</scope>
    <source>
        <strain evidence="1 2">JC280</strain>
    </source>
</reference>